<feature type="non-terminal residue" evidence="1">
    <location>
        <position position="1"/>
    </location>
</feature>
<gene>
    <name evidence="1" type="ORF">LITE_LOCUS10072</name>
</gene>
<reference evidence="1" key="1">
    <citation type="submission" date="2022-08" db="EMBL/GenBank/DDBJ databases">
        <authorList>
            <person name="Gutierrez-Valencia J."/>
        </authorList>
    </citation>
    <scope>NUCLEOTIDE SEQUENCE</scope>
</reference>
<dbReference type="AlphaFoldDB" id="A0AAV0IPX8"/>
<dbReference type="Proteomes" id="UP001154282">
    <property type="component" value="Unassembled WGS sequence"/>
</dbReference>
<name>A0AAV0IPX8_9ROSI</name>
<comment type="caution">
    <text evidence="1">The sequence shown here is derived from an EMBL/GenBank/DDBJ whole genome shotgun (WGS) entry which is preliminary data.</text>
</comment>
<protein>
    <submittedName>
        <fullName evidence="1">Uncharacterized protein</fullName>
    </submittedName>
</protein>
<organism evidence="1 2">
    <name type="scientific">Linum tenue</name>
    <dbReference type="NCBI Taxonomy" id="586396"/>
    <lineage>
        <taxon>Eukaryota</taxon>
        <taxon>Viridiplantae</taxon>
        <taxon>Streptophyta</taxon>
        <taxon>Embryophyta</taxon>
        <taxon>Tracheophyta</taxon>
        <taxon>Spermatophyta</taxon>
        <taxon>Magnoliopsida</taxon>
        <taxon>eudicotyledons</taxon>
        <taxon>Gunneridae</taxon>
        <taxon>Pentapetalae</taxon>
        <taxon>rosids</taxon>
        <taxon>fabids</taxon>
        <taxon>Malpighiales</taxon>
        <taxon>Linaceae</taxon>
        <taxon>Linum</taxon>
    </lineage>
</organism>
<evidence type="ECO:0000313" key="2">
    <source>
        <dbReference type="Proteomes" id="UP001154282"/>
    </source>
</evidence>
<keyword evidence="2" id="KW-1185">Reference proteome</keyword>
<evidence type="ECO:0000313" key="1">
    <source>
        <dbReference type="EMBL" id="CAI0398872.1"/>
    </source>
</evidence>
<sequence length="73" mass="7958">KILASPAGLSPWFNLQKQWSLSFGLPATSALHLYLSQPAEENFAHMRCTAVLPCLQVKLAIATGKVNTSFKSK</sequence>
<dbReference type="EMBL" id="CAMGYJ010000004">
    <property type="protein sequence ID" value="CAI0398872.1"/>
    <property type="molecule type" value="Genomic_DNA"/>
</dbReference>
<proteinExistence type="predicted"/>
<accession>A0AAV0IPX8</accession>